<proteinExistence type="predicted"/>
<dbReference type="Pfam" id="PF02458">
    <property type="entry name" value="Transferase"/>
    <property type="match status" value="1"/>
</dbReference>
<reference evidence="3 4" key="1">
    <citation type="journal article" date="2018" name="Nat. Genet.">
        <title>The Rosa genome provides new insights in the design of modern roses.</title>
        <authorList>
            <person name="Bendahmane M."/>
        </authorList>
    </citation>
    <scope>NUCLEOTIDE SEQUENCE [LARGE SCALE GENOMIC DNA]</scope>
    <source>
        <strain evidence="4">cv. Old Blush</strain>
    </source>
</reference>
<name>A0A2P6S7T3_ROSCH</name>
<dbReference type="InterPro" id="IPR051504">
    <property type="entry name" value="Plant_metabolite_acyltrans"/>
</dbReference>
<dbReference type="GO" id="GO:0047164">
    <property type="term" value="F:isoflavone-7-O-beta-glucoside 6''-O-malonyltransferase activity"/>
    <property type="evidence" value="ECO:0007669"/>
    <property type="project" value="UniProtKB-EC"/>
</dbReference>
<accession>A0A2P6S7T3</accession>
<dbReference type="Gramene" id="PRQ54750">
    <property type="protein sequence ID" value="PRQ54750"/>
    <property type="gene ID" value="RchiOBHm_Chr1g0317151"/>
</dbReference>
<sequence length="481" mass="52747">MAQPNSVKIVEICRVAPIPGAPDLLSLPLTYFDSVWLRFPPVQRLYFYELTSSSSSSSTSTDSVVLAYLKTSLSLTLKHFVPLAGNLTWPQHSHTPILSYAQGDAVSLIVAESDADNFDHLSSNDVFLQSKAYHPLVPQLEASHERAAAIALQITLFPGRGFAIGTAMHHAILDGKTSNSFVKLWAHACSKEIENGLSIESDISLPEQLKPFYDRTVIYDPTGLGLESIYLNDWQNSDGPNNRSVKVWELKAPPDDSVRSIFEFTRAQIQTLRQMVLEKVSDPVHLHLSTFSLACAYTWVCLVKAQGIEADKVSVQAFTVDCRSRLDPPVPENYFGNCMMGAMGFAEAKELLGEDGLVVAVTAISEAIKGLDKNGVLKEAHKLYSSKIKDLIQAEGIYSTAGSHRFQIYDTNFGWGRPKKVEVVSIDRTGAICFSDSKNGGGGIEIGVVLKKDCMEAFAFLFAEGFGDTFGKLRVRGVVLQ</sequence>
<protein>
    <submittedName>
        <fullName evidence="3">Putative isoflavone-7-O-beta-glucoside 6''-O-malonyltransferase</fullName>
        <ecNumber evidence="3">2.3.1.115</ecNumber>
    </submittedName>
</protein>
<dbReference type="OMA" id="EYKAKMF"/>
<dbReference type="Proteomes" id="UP000238479">
    <property type="component" value="Chromosome 1"/>
</dbReference>
<dbReference type="EMBL" id="PDCK01000039">
    <property type="protein sequence ID" value="PRQ54750.1"/>
    <property type="molecule type" value="Genomic_DNA"/>
</dbReference>
<dbReference type="AlphaFoldDB" id="A0A2P6S7T3"/>
<evidence type="ECO:0000256" key="1">
    <source>
        <dbReference type="ARBA" id="ARBA00022679"/>
    </source>
</evidence>
<dbReference type="OrthoDB" id="1862401at2759"/>
<evidence type="ECO:0000256" key="2">
    <source>
        <dbReference type="ARBA" id="ARBA00023315"/>
    </source>
</evidence>
<evidence type="ECO:0000313" key="4">
    <source>
        <dbReference type="Proteomes" id="UP000238479"/>
    </source>
</evidence>
<keyword evidence="1 3" id="KW-0808">Transferase</keyword>
<dbReference type="InterPro" id="IPR023213">
    <property type="entry name" value="CAT-like_dom_sf"/>
</dbReference>
<dbReference type="EC" id="2.3.1.115" evidence="3"/>
<gene>
    <name evidence="3" type="ORF">RchiOBHm_Chr1g0317151</name>
</gene>
<keyword evidence="2 3" id="KW-0012">Acyltransferase</keyword>
<dbReference type="PANTHER" id="PTHR31625">
    <property type="match status" value="1"/>
</dbReference>
<dbReference type="SUPFAM" id="SSF52777">
    <property type="entry name" value="CoA-dependent acyltransferases"/>
    <property type="match status" value="1"/>
</dbReference>
<keyword evidence="4" id="KW-1185">Reference proteome</keyword>
<organism evidence="3 4">
    <name type="scientific">Rosa chinensis</name>
    <name type="common">China rose</name>
    <dbReference type="NCBI Taxonomy" id="74649"/>
    <lineage>
        <taxon>Eukaryota</taxon>
        <taxon>Viridiplantae</taxon>
        <taxon>Streptophyta</taxon>
        <taxon>Embryophyta</taxon>
        <taxon>Tracheophyta</taxon>
        <taxon>Spermatophyta</taxon>
        <taxon>Magnoliopsida</taxon>
        <taxon>eudicotyledons</taxon>
        <taxon>Gunneridae</taxon>
        <taxon>Pentapetalae</taxon>
        <taxon>rosids</taxon>
        <taxon>fabids</taxon>
        <taxon>Rosales</taxon>
        <taxon>Rosaceae</taxon>
        <taxon>Rosoideae</taxon>
        <taxon>Rosoideae incertae sedis</taxon>
        <taxon>Rosa</taxon>
    </lineage>
</organism>
<dbReference type="Gene3D" id="3.30.559.10">
    <property type="entry name" value="Chloramphenicol acetyltransferase-like domain"/>
    <property type="match status" value="2"/>
</dbReference>
<evidence type="ECO:0000313" key="3">
    <source>
        <dbReference type="EMBL" id="PRQ54750.1"/>
    </source>
</evidence>
<comment type="caution">
    <text evidence="3">The sequence shown here is derived from an EMBL/GenBank/DDBJ whole genome shotgun (WGS) entry which is preliminary data.</text>
</comment>